<reference evidence="1 2" key="1">
    <citation type="submission" date="2012-10" db="EMBL/GenBank/DDBJ databases">
        <title>Draft Genome Sequence of Paenibacillus popilliae ATCC 14706T.</title>
        <authorList>
            <person name="Iiyama K."/>
            <person name="Mori K."/>
            <person name="Mon H."/>
            <person name="Chieda Y."/>
            <person name="Lee J.M."/>
            <person name="Kusakabe T."/>
            <person name="Tashiro K."/>
            <person name="Asano S."/>
            <person name="Yasunaga-Aoki C."/>
            <person name="Shimizu S."/>
        </authorList>
    </citation>
    <scope>NUCLEOTIDE SEQUENCE [LARGE SCALE GENOMIC DNA]</scope>
    <source>
        <strain evidence="1 2">ATCC 14706</strain>
    </source>
</reference>
<protein>
    <submittedName>
        <fullName evidence="1">Uncharacterized protein</fullName>
    </submittedName>
</protein>
<keyword evidence="2" id="KW-1185">Reference proteome</keyword>
<name>M9LLW3_PAEPP</name>
<dbReference type="AlphaFoldDB" id="M9LLW3"/>
<sequence>RVYLQIMGWVTNVSIAKTEV</sequence>
<evidence type="ECO:0000313" key="1">
    <source>
        <dbReference type="EMBL" id="GAC44320.1"/>
    </source>
</evidence>
<comment type="caution">
    <text evidence="1">The sequence shown here is derived from an EMBL/GenBank/DDBJ whole genome shotgun (WGS) entry which is preliminary data.</text>
</comment>
<feature type="non-terminal residue" evidence="1">
    <location>
        <position position="1"/>
    </location>
</feature>
<evidence type="ECO:0000313" key="2">
    <source>
        <dbReference type="Proteomes" id="UP000029453"/>
    </source>
</evidence>
<gene>
    <name evidence="1" type="ORF">PPOP_3724</name>
</gene>
<accession>M9LLW3</accession>
<dbReference type="EMBL" id="BALG01000448">
    <property type="protein sequence ID" value="GAC44320.1"/>
    <property type="molecule type" value="Genomic_DNA"/>
</dbReference>
<proteinExistence type="predicted"/>
<dbReference type="Proteomes" id="UP000029453">
    <property type="component" value="Unassembled WGS sequence"/>
</dbReference>
<organism evidence="1 2">
    <name type="scientific">Paenibacillus popilliae ATCC 14706</name>
    <dbReference type="NCBI Taxonomy" id="1212764"/>
    <lineage>
        <taxon>Bacteria</taxon>
        <taxon>Bacillati</taxon>
        <taxon>Bacillota</taxon>
        <taxon>Bacilli</taxon>
        <taxon>Bacillales</taxon>
        <taxon>Paenibacillaceae</taxon>
        <taxon>Paenibacillus</taxon>
    </lineage>
</organism>